<dbReference type="EMBL" id="AOMB01000030">
    <property type="protein sequence ID" value="EMA38477.1"/>
    <property type="molecule type" value="Genomic_DNA"/>
</dbReference>
<dbReference type="Proteomes" id="UP000011566">
    <property type="component" value="Unassembled WGS sequence"/>
</dbReference>
<proteinExistence type="predicted"/>
<accession>M0LY12</accession>
<dbReference type="PATRIC" id="fig|1132509.6.peg.2254"/>
<evidence type="ECO:0000313" key="2">
    <source>
        <dbReference type="Proteomes" id="UP000011566"/>
    </source>
</evidence>
<name>M0LY12_9EURY</name>
<keyword evidence="2" id="KW-1185">Reference proteome</keyword>
<sequence>MFTADEIANRDAERGTFVRSGGEITIAASSSEPLLTVSDITFRLDDVEDYSIAESTVELTPNATGYPRRDLIIARGPPDSGGSPTFDSLEGDLIDGDLLAALENENQLGGARLDDEGLPLWPAEAMPSVQPPAGRDLRGEAAIIGMVFLPQGTGTSQDLADEYITDLRKEGIGVEGVLRPGDALAELEAGDDPRSMNITGTAGNAEQFGGKTPDKYGRVQTGDALYRLPNDTDRTSIIRMQAPNDLGSTWSVTFEVMQAGATRTGWVRGALIKARGNAEPHIRTFETDVDSGLGTPFFAWTDEGDSGRVLVRHDPGSNGNNVLYQLSWARYGDIRGGFVSSNTDELEAPSDQR</sequence>
<evidence type="ECO:0000313" key="1">
    <source>
        <dbReference type="EMBL" id="EMA38477.1"/>
    </source>
</evidence>
<protein>
    <submittedName>
        <fullName evidence="1">Uncharacterized protein</fullName>
    </submittedName>
</protein>
<gene>
    <name evidence="1" type="ORF">C447_09992</name>
</gene>
<reference evidence="1 2" key="1">
    <citation type="journal article" date="2014" name="PLoS Genet.">
        <title>Phylogenetically driven sequencing of extremely halophilic archaea reveals strategies for static and dynamic osmo-response.</title>
        <authorList>
            <person name="Becker E.A."/>
            <person name="Seitzer P.M."/>
            <person name="Tritt A."/>
            <person name="Larsen D."/>
            <person name="Krusor M."/>
            <person name="Yao A.I."/>
            <person name="Wu D."/>
            <person name="Madern D."/>
            <person name="Eisen J.A."/>
            <person name="Darling A.E."/>
            <person name="Facciotti M.T."/>
        </authorList>
    </citation>
    <scope>NUCLEOTIDE SEQUENCE [LARGE SCALE GENOMIC DNA]</scope>
    <source>
        <strain evidence="1 2">100A6</strain>
    </source>
</reference>
<dbReference type="AlphaFoldDB" id="M0LY12"/>
<organism evidence="1 2">
    <name type="scientific">Halococcus hamelinensis 100A6</name>
    <dbReference type="NCBI Taxonomy" id="1132509"/>
    <lineage>
        <taxon>Archaea</taxon>
        <taxon>Methanobacteriati</taxon>
        <taxon>Methanobacteriota</taxon>
        <taxon>Stenosarchaea group</taxon>
        <taxon>Halobacteria</taxon>
        <taxon>Halobacteriales</taxon>
        <taxon>Halococcaceae</taxon>
        <taxon>Halococcus</taxon>
    </lineage>
</organism>
<comment type="caution">
    <text evidence="1">The sequence shown here is derived from an EMBL/GenBank/DDBJ whole genome shotgun (WGS) entry which is preliminary data.</text>
</comment>